<sequence length="131" mass="14714">MDASTRNLRHVRLIEDIRRRIDRVMDAIHRVTTTKGQMRDGVTEMKCEIHSGVSSQLSAICDREAWLLDQVDRQCQLKVDALTTQGDSLQQSLGQLRGLLEVSEGHLEAGADHTEGVDSHIGHILERFVSN</sequence>
<proteinExistence type="predicted"/>
<protein>
    <submittedName>
        <fullName evidence="1">Uncharacterized protein</fullName>
    </submittedName>
</protein>
<comment type="caution">
    <text evidence="1">The sequence shown here is derived from an EMBL/GenBank/DDBJ whole genome shotgun (WGS) entry which is preliminary data.</text>
</comment>
<gene>
    <name evidence="1" type="ORF">NP493_1153g00033</name>
</gene>
<evidence type="ECO:0000313" key="2">
    <source>
        <dbReference type="Proteomes" id="UP001209878"/>
    </source>
</evidence>
<dbReference type="EMBL" id="JAODUO010001151">
    <property type="protein sequence ID" value="KAK2170472.1"/>
    <property type="molecule type" value="Genomic_DNA"/>
</dbReference>
<organism evidence="1 2">
    <name type="scientific">Ridgeia piscesae</name>
    <name type="common">Tubeworm</name>
    <dbReference type="NCBI Taxonomy" id="27915"/>
    <lineage>
        <taxon>Eukaryota</taxon>
        <taxon>Metazoa</taxon>
        <taxon>Spiralia</taxon>
        <taxon>Lophotrochozoa</taxon>
        <taxon>Annelida</taxon>
        <taxon>Polychaeta</taxon>
        <taxon>Sedentaria</taxon>
        <taxon>Canalipalpata</taxon>
        <taxon>Sabellida</taxon>
        <taxon>Siboglinidae</taxon>
        <taxon>Ridgeia</taxon>
    </lineage>
</organism>
<dbReference type="InterPro" id="IPR039947">
    <property type="entry name" value="NCoA-4"/>
</dbReference>
<dbReference type="GO" id="GO:0009725">
    <property type="term" value="P:response to hormone"/>
    <property type="evidence" value="ECO:0007669"/>
    <property type="project" value="TreeGrafter"/>
</dbReference>
<dbReference type="PANTHER" id="PTHR17085:SF3">
    <property type="entry name" value="NUCLEAR RECEPTOR COACTIVATOR 4"/>
    <property type="match status" value="1"/>
</dbReference>
<name>A0AAD9KFR5_RIDPI</name>
<dbReference type="GO" id="GO:0006879">
    <property type="term" value="P:intracellular iron ion homeostasis"/>
    <property type="evidence" value="ECO:0007669"/>
    <property type="project" value="InterPro"/>
</dbReference>
<reference evidence="1" key="1">
    <citation type="journal article" date="2023" name="Mol. Biol. Evol.">
        <title>Third-Generation Sequencing Reveals the Adaptive Role of the Epigenome in Three Deep-Sea Polychaetes.</title>
        <authorList>
            <person name="Perez M."/>
            <person name="Aroh O."/>
            <person name="Sun Y."/>
            <person name="Lan Y."/>
            <person name="Juniper S.K."/>
            <person name="Young C.R."/>
            <person name="Angers B."/>
            <person name="Qian P.Y."/>
        </authorList>
    </citation>
    <scope>NUCLEOTIDE SEQUENCE</scope>
    <source>
        <strain evidence="1">R07B-5</strain>
    </source>
</reference>
<dbReference type="GO" id="GO:0003713">
    <property type="term" value="F:transcription coactivator activity"/>
    <property type="evidence" value="ECO:0007669"/>
    <property type="project" value="InterPro"/>
</dbReference>
<dbReference type="AlphaFoldDB" id="A0AAD9KFR5"/>
<evidence type="ECO:0000313" key="1">
    <source>
        <dbReference type="EMBL" id="KAK2170472.1"/>
    </source>
</evidence>
<dbReference type="Proteomes" id="UP001209878">
    <property type="component" value="Unassembled WGS sequence"/>
</dbReference>
<accession>A0AAD9KFR5</accession>
<dbReference type="PANTHER" id="PTHR17085">
    <property type="entry name" value="NUCLEAR RECEPTOR COACTIVATOR 4"/>
    <property type="match status" value="1"/>
</dbReference>
<keyword evidence="2" id="KW-1185">Reference proteome</keyword>